<evidence type="ECO:0008006" key="3">
    <source>
        <dbReference type="Google" id="ProtNLM"/>
    </source>
</evidence>
<proteinExistence type="predicted"/>
<dbReference type="AlphaFoldDB" id="A0A1B1UA30"/>
<sequence>MSELVRRRDYSAEIIQKLRTEFVGASKFAAGKACVYATGSFGRWEASEHSDLDLFIAGMSERVPRADSSGEDFGPANILNHLDEICVQAELIQRSRSLGFPEFSGDGRYLDHHSIYEFTNALGTEKDDVANTFTARLLLLLESKPLVEDGIYDEIVRGVIDSYWRDYPDHNATFMPAFLANDILRIWRTFCVNYEARTEREPEDKKASGKLKNYKLKHSRMLTCYSALLYLLAVYNSKKSVAPSDAVAMTKLTPTGRLEWLQDNVAPKEAKGTLVNLLGHYDRFLETTNFKEEDLIQKFLDKELRHKYAAAAHEFGDSMFEALEIIGARSPFHRLLVV</sequence>
<dbReference type="EMBL" id="CP016428">
    <property type="protein sequence ID" value="ANV99592.1"/>
    <property type="molecule type" value="Genomic_DNA"/>
</dbReference>
<gene>
    <name evidence="1" type="ORF">LMTR13_04765</name>
</gene>
<dbReference type="InterPro" id="IPR043519">
    <property type="entry name" value="NT_sf"/>
</dbReference>
<reference evidence="1 2" key="1">
    <citation type="submission" date="2016-07" db="EMBL/GenBank/DDBJ databases">
        <title>Complete genome sequence of Bradyrhizobium icense LMTR 13T, a potential inoculant strain isolated from lima bean (Phaseolus lunatus) in Peru.</title>
        <authorList>
            <person name="Ormeno-Orrillo E."/>
            <person name="Duran D."/>
            <person name="Rogel M.A."/>
            <person name="Rey L."/>
            <person name="Imperial J."/>
            <person name="Ruiz-Argueso T."/>
            <person name="Martinez-Romero E."/>
        </authorList>
    </citation>
    <scope>NUCLEOTIDE SEQUENCE [LARGE SCALE GENOMIC DNA]</scope>
    <source>
        <strain evidence="1 2">LMTR 13</strain>
    </source>
</reference>
<dbReference type="RefSeq" id="WP_065726889.1">
    <property type="nucleotide sequence ID" value="NZ_CP016428.1"/>
</dbReference>
<evidence type="ECO:0000313" key="1">
    <source>
        <dbReference type="EMBL" id="ANV99592.1"/>
    </source>
</evidence>
<name>A0A1B1UA30_9BRAD</name>
<organism evidence="1 2">
    <name type="scientific">Bradyrhizobium icense</name>
    <dbReference type="NCBI Taxonomy" id="1274631"/>
    <lineage>
        <taxon>Bacteria</taxon>
        <taxon>Pseudomonadati</taxon>
        <taxon>Pseudomonadota</taxon>
        <taxon>Alphaproteobacteria</taxon>
        <taxon>Hyphomicrobiales</taxon>
        <taxon>Nitrobacteraceae</taxon>
        <taxon>Bradyrhizobium</taxon>
    </lineage>
</organism>
<dbReference type="SUPFAM" id="SSF81301">
    <property type="entry name" value="Nucleotidyltransferase"/>
    <property type="match status" value="1"/>
</dbReference>
<dbReference type="OrthoDB" id="272882at2"/>
<keyword evidence="2" id="KW-1185">Reference proteome</keyword>
<dbReference type="Proteomes" id="UP000092839">
    <property type="component" value="Chromosome"/>
</dbReference>
<dbReference type="STRING" id="1274631.LMTR13_04765"/>
<dbReference type="KEGG" id="bic:LMTR13_04765"/>
<accession>A0A1B1UA30</accession>
<evidence type="ECO:0000313" key="2">
    <source>
        <dbReference type="Proteomes" id="UP000092839"/>
    </source>
</evidence>
<protein>
    <recommendedName>
        <fullName evidence="3">Polymerase nucleotidyl transferase domain-containing protein</fullName>
    </recommendedName>
</protein>